<evidence type="ECO:0000313" key="5">
    <source>
        <dbReference type="EMBL" id="WLS99216.1"/>
    </source>
</evidence>
<sequence>MNTPILSGEGVCQRAHDDGRMLLQDIDFQLWAGARVAISGASGAGKSVFLRTISLLDLPASGTLYCHNQPVRLNAHCIAQHRSQIAYVRQQAVLVPGTVRDNLFLPFTLHHYQHKKFQPDNVQRVLESMGKDGNFLERDATDLSGGEAQLVCLLRILQLNPPVLLLDEPTASLDEDSAQAVQKLVGQWQEDNPQAAYIWISHSEQQINQVGDEIWYLDAGRITHTRKSTRAGGNNAGN</sequence>
<organism evidence="5 6">
    <name type="scientific">Snodgrassella alvi</name>
    <dbReference type="NCBI Taxonomy" id="1196083"/>
    <lineage>
        <taxon>Bacteria</taxon>
        <taxon>Pseudomonadati</taxon>
        <taxon>Pseudomonadota</taxon>
        <taxon>Betaproteobacteria</taxon>
        <taxon>Neisseriales</taxon>
        <taxon>Neisseriaceae</taxon>
        <taxon>Snodgrassella</taxon>
    </lineage>
</organism>
<dbReference type="Proteomes" id="UP001229773">
    <property type="component" value="Chromosome"/>
</dbReference>
<name>A0ABD7Z3Y7_9NEIS</name>
<dbReference type="PANTHER" id="PTHR43119">
    <property type="entry name" value="ABC TRANSPORT PROTEIN ATP-BINDING COMPONENT-RELATED"/>
    <property type="match status" value="1"/>
</dbReference>
<dbReference type="EMBL" id="CP132375">
    <property type="protein sequence ID" value="WLS99216.1"/>
    <property type="molecule type" value="Genomic_DNA"/>
</dbReference>
<accession>A0ABD7Z3Y7</accession>
<evidence type="ECO:0000256" key="2">
    <source>
        <dbReference type="ARBA" id="ARBA00022741"/>
    </source>
</evidence>
<dbReference type="Gene3D" id="3.40.50.300">
    <property type="entry name" value="P-loop containing nucleotide triphosphate hydrolases"/>
    <property type="match status" value="1"/>
</dbReference>
<dbReference type="InterPro" id="IPR003439">
    <property type="entry name" value="ABC_transporter-like_ATP-bd"/>
</dbReference>
<protein>
    <submittedName>
        <fullName evidence="5">ATP-binding cassette domain-containing protein</fullName>
    </submittedName>
</protein>
<evidence type="ECO:0000259" key="4">
    <source>
        <dbReference type="PROSITE" id="PS50893"/>
    </source>
</evidence>
<dbReference type="InterPro" id="IPR027417">
    <property type="entry name" value="P-loop_NTPase"/>
</dbReference>
<dbReference type="SUPFAM" id="SSF52540">
    <property type="entry name" value="P-loop containing nucleoside triphosphate hydrolases"/>
    <property type="match status" value="1"/>
</dbReference>
<dbReference type="PANTHER" id="PTHR43119:SF1">
    <property type="entry name" value="ABC TRANSPORTER DOMAIN-CONTAINING PROTEIN"/>
    <property type="match status" value="1"/>
</dbReference>
<dbReference type="AlphaFoldDB" id="A0ABD7Z3Y7"/>
<keyword evidence="2" id="KW-0547">Nucleotide-binding</keyword>
<dbReference type="GeneID" id="32536538"/>
<evidence type="ECO:0000313" key="6">
    <source>
        <dbReference type="Proteomes" id="UP001229773"/>
    </source>
</evidence>
<evidence type="ECO:0000256" key="1">
    <source>
        <dbReference type="ARBA" id="ARBA00022475"/>
    </source>
</evidence>
<dbReference type="Pfam" id="PF00005">
    <property type="entry name" value="ABC_tran"/>
    <property type="match status" value="1"/>
</dbReference>
<keyword evidence="3 5" id="KW-0067">ATP-binding</keyword>
<keyword evidence="1" id="KW-1003">Cell membrane</keyword>
<dbReference type="PROSITE" id="PS00211">
    <property type="entry name" value="ABC_TRANSPORTER_1"/>
    <property type="match status" value="1"/>
</dbReference>
<dbReference type="InterPro" id="IPR017871">
    <property type="entry name" value="ABC_transporter-like_CS"/>
</dbReference>
<dbReference type="GO" id="GO:0005524">
    <property type="term" value="F:ATP binding"/>
    <property type="evidence" value="ECO:0007669"/>
    <property type="project" value="UniProtKB-KW"/>
</dbReference>
<dbReference type="RefSeq" id="WP_025330166.1">
    <property type="nucleotide sequence ID" value="NZ_CP132375.1"/>
</dbReference>
<gene>
    <name evidence="5" type="ORF">RAM05_04260</name>
</gene>
<dbReference type="InterPro" id="IPR003593">
    <property type="entry name" value="AAA+_ATPase"/>
</dbReference>
<feature type="domain" description="ABC transporter" evidence="4">
    <location>
        <begin position="6"/>
        <end position="238"/>
    </location>
</feature>
<proteinExistence type="predicted"/>
<keyword evidence="1" id="KW-0472">Membrane</keyword>
<reference evidence="5 6" key="1">
    <citation type="submission" date="2023-08" db="EMBL/GenBank/DDBJ databases">
        <title>Complete genome sequences of 12 bacterial strains from the honey bee gut, resolved with long-read nanopore sequencing.</title>
        <authorList>
            <person name="Kwong W.K."/>
            <person name="Acheampong S."/>
            <person name="Polat M.F."/>
        </authorList>
    </citation>
    <scope>NUCLEOTIDE SEQUENCE [LARGE SCALE GENOMIC DNA]</scope>
    <source>
        <strain evidence="6">wkB9</strain>
    </source>
</reference>
<evidence type="ECO:0000256" key="3">
    <source>
        <dbReference type="ARBA" id="ARBA00022840"/>
    </source>
</evidence>
<dbReference type="PROSITE" id="PS50893">
    <property type="entry name" value="ABC_TRANSPORTER_2"/>
    <property type="match status" value="1"/>
</dbReference>
<dbReference type="SMART" id="SM00382">
    <property type="entry name" value="AAA"/>
    <property type="match status" value="1"/>
</dbReference>